<dbReference type="OrthoDB" id="9784718at2"/>
<name>H0E1K5_9ACTN</name>
<dbReference type="InterPro" id="IPR000524">
    <property type="entry name" value="Tscrpt_reg_HTH_GntR"/>
</dbReference>
<dbReference type="GO" id="GO:0003700">
    <property type="term" value="F:DNA-binding transcription factor activity"/>
    <property type="evidence" value="ECO:0007669"/>
    <property type="project" value="InterPro"/>
</dbReference>
<dbReference type="RefSeq" id="WP_007570854.1">
    <property type="nucleotide sequence ID" value="NZ_AGUD01000023.1"/>
</dbReference>
<organism evidence="5 6">
    <name type="scientific">Patulibacter medicamentivorans</name>
    <dbReference type="NCBI Taxonomy" id="1097667"/>
    <lineage>
        <taxon>Bacteria</taxon>
        <taxon>Bacillati</taxon>
        <taxon>Actinomycetota</taxon>
        <taxon>Thermoleophilia</taxon>
        <taxon>Solirubrobacterales</taxon>
        <taxon>Patulibacteraceae</taxon>
        <taxon>Patulibacter</taxon>
    </lineage>
</organism>
<dbReference type="InterPro" id="IPR011711">
    <property type="entry name" value="GntR_C"/>
</dbReference>
<keyword evidence="6" id="KW-1185">Reference proteome</keyword>
<protein>
    <submittedName>
        <fullName evidence="5">GntR domain protein</fullName>
    </submittedName>
</protein>
<dbReference type="PANTHER" id="PTHR43537:SF5">
    <property type="entry name" value="UXU OPERON TRANSCRIPTIONAL REGULATOR"/>
    <property type="match status" value="1"/>
</dbReference>
<dbReference type="SMART" id="SM00345">
    <property type="entry name" value="HTH_GNTR"/>
    <property type="match status" value="1"/>
</dbReference>
<dbReference type="Gene3D" id="1.20.120.530">
    <property type="entry name" value="GntR ligand-binding domain-like"/>
    <property type="match status" value="1"/>
</dbReference>
<proteinExistence type="predicted"/>
<sequence length="242" mass="25730">MAADATDAVLSPVHAPTTFEETVERLGSAIRLGVLGPGRQLPPERELAEQLRISRSTLRQALTALVQSGHLVAHRGRGGGTFVAERPPLAAHQEPGPLPADWRDQVAARRAFEVGAVCLAAERAAAEPDAVIAGIAEMRRQIELMDAAEAFPEYRRADVALHIVLAELTGVQRLVLQATEIQSGATELIAHIAHPQAVLGHSNAEHLRLVAAIERGDVAAAIRTMRRHLAGTEHVLAGLAPA</sequence>
<keyword evidence="1" id="KW-0805">Transcription regulation</keyword>
<dbReference type="PROSITE" id="PS50949">
    <property type="entry name" value="HTH_GNTR"/>
    <property type="match status" value="1"/>
</dbReference>
<evidence type="ECO:0000256" key="2">
    <source>
        <dbReference type="ARBA" id="ARBA00023125"/>
    </source>
</evidence>
<dbReference type="GO" id="GO:0003677">
    <property type="term" value="F:DNA binding"/>
    <property type="evidence" value="ECO:0007669"/>
    <property type="project" value="UniProtKB-KW"/>
</dbReference>
<evidence type="ECO:0000313" key="5">
    <source>
        <dbReference type="EMBL" id="EHN12439.1"/>
    </source>
</evidence>
<dbReference type="SMART" id="SM00895">
    <property type="entry name" value="FCD"/>
    <property type="match status" value="1"/>
</dbReference>
<dbReference type="InterPro" id="IPR036388">
    <property type="entry name" value="WH-like_DNA-bd_sf"/>
</dbReference>
<dbReference type="Gene3D" id="1.10.10.10">
    <property type="entry name" value="Winged helix-like DNA-binding domain superfamily/Winged helix DNA-binding domain"/>
    <property type="match status" value="1"/>
</dbReference>
<evidence type="ECO:0000313" key="6">
    <source>
        <dbReference type="Proteomes" id="UP000005143"/>
    </source>
</evidence>
<dbReference type="Pfam" id="PF07729">
    <property type="entry name" value="FCD"/>
    <property type="match status" value="1"/>
</dbReference>
<dbReference type="PATRIC" id="fig|1097667.3.peg.664"/>
<dbReference type="InterPro" id="IPR036390">
    <property type="entry name" value="WH_DNA-bd_sf"/>
</dbReference>
<evidence type="ECO:0000256" key="1">
    <source>
        <dbReference type="ARBA" id="ARBA00023015"/>
    </source>
</evidence>
<dbReference type="Proteomes" id="UP000005143">
    <property type="component" value="Unassembled WGS sequence"/>
</dbReference>
<dbReference type="Pfam" id="PF00392">
    <property type="entry name" value="GntR"/>
    <property type="match status" value="1"/>
</dbReference>
<dbReference type="InterPro" id="IPR008920">
    <property type="entry name" value="TF_FadR/GntR_C"/>
</dbReference>
<dbReference type="SUPFAM" id="SSF46785">
    <property type="entry name" value="Winged helix' DNA-binding domain"/>
    <property type="match status" value="1"/>
</dbReference>
<dbReference type="PANTHER" id="PTHR43537">
    <property type="entry name" value="TRANSCRIPTIONAL REGULATOR, GNTR FAMILY"/>
    <property type="match status" value="1"/>
</dbReference>
<evidence type="ECO:0000256" key="3">
    <source>
        <dbReference type="ARBA" id="ARBA00023163"/>
    </source>
</evidence>
<evidence type="ECO:0000259" key="4">
    <source>
        <dbReference type="PROSITE" id="PS50949"/>
    </source>
</evidence>
<dbReference type="AlphaFoldDB" id="H0E1K5"/>
<keyword evidence="3" id="KW-0804">Transcription</keyword>
<accession>H0E1K5</accession>
<dbReference type="CDD" id="cd07377">
    <property type="entry name" value="WHTH_GntR"/>
    <property type="match status" value="1"/>
</dbReference>
<gene>
    <name evidence="5" type="ORF">PAI11_06670</name>
</gene>
<keyword evidence="2" id="KW-0238">DNA-binding</keyword>
<reference evidence="5 6" key="1">
    <citation type="journal article" date="2013" name="Biodegradation">
        <title>Quantitative proteomic analysis of ibuprofen-degrading Patulibacter sp. strain I11.</title>
        <authorList>
            <person name="Almeida B."/>
            <person name="Kjeldal H."/>
            <person name="Lolas I."/>
            <person name="Knudsen A.D."/>
            <person name="Carvalho G."/>
            <person name="Nielsen K.L."/>
            <person name="Barreto Crespo M.T."/>
            <person name="Stensballe A."/>
            <person name="Nielsen J.L."/>
        </authorList>
    </citation>
    <scope>NUCLEOTIDE SEQUENCE [LARGE SCALE GENOMIC DNA]</scope>
    <source>
        <strain evidence="5 6">I11</strain>
    </source>
</reference>
<dbReference type="PRINTS" id="PR00035">
    <property type="entry name" value="HTHGNTR"/>
</dbReference>
<comment type="caution">
    <text evidence="5">The sequence shown here is derived from an EMBL/GenBank/DDBJ whole genome shotgun (WGS) entry which is preliminary data.</text>
</comment>
<dbReference type="SUPFAM" id="SSF48008">
    <property type="entry name" value="GntR ligand-binding domain-like"/>
    <property type="match status" value="1"/>
</dbReference>
<dbReference type="EMBL" id="AGUD01000023">
    <property type="protein sequence ID" value="EHN12439.1"/>
    <property type="molecule type" value="Genomic_DNA"/>
</dbReference>
<feature type="domain" description="HTH gntR-type" evidence="4">
    <location>
        <begin position="16"/>
        <end position="86"/>
    </location>
</feature>